<dbReference type="EMBL" id="HG937694">
    <property type="protein sequence ID" value="CDP37208.1"/>
    <property type="molecule type" value="Genomic_DNA"/>
</dbReference>
<dbReference type="PhylomeDB" id="A0A060T8G1"/>
<dbReference type="Pfam" id="PF12239">
    <property type="entry name" value="DUF3605"/>
    <property type="match status" value="1"/>
</dbReference>
<dbReference type="GO" id="GO:0005737">
    <property type="term" value="C:cytoplasm"/>
    <property type="evidence" value="ECO:0007669"/>
    <property type="project" value="TreeGrafter"/>
</dbReference>
<sequence>MTQTQVQEQGTVQLLGGLKNISDRDRKILEAGDESFVPFSWADLEDIVQKNELSRLSRKPSDLLYYLQCKQRYQEEYGGVLPFIIKERLHWDAVNGEIIPSNETFLGDKSDIKILYNDFPYGLEDNIVHVVVWSKARIPNQPPKGDLTPESRKQINDYVVATFQNHLSMPAENILWFKNWAALQSVRAIDHFHVLLRNPPMDKLQALIGTSGPDGAFALNP</sequence>
<reference evidence="1" key="1">
    <citation type="submission" date="2014-02" db="EMBL/GenBank/DDBJ databases">
        <authorList>
            <person name="Genoscope - CEA"/>
        </authorList>
    </citation>
    <scope>NUCLEOTIDE SEQUENCE</scope>
    <source>
        <strain evidence="1">LS3</strain>
    </source>
</reference>
<organism evidence="1">
    <name type="scientific">Blastobotrys adeninivorans</name>
    <name type="common">Yeast</name>
    <name type="synonym">Arxula adeninivorans</name>
    <dbReference type="NCBI Taxonomy" id="409370"/>
    <lineage>
        <taxon>Eukaryota</taxon>
        <taxon>Fungi</taxon>
        <taxon>Dikarya</taxon>
        <taxon>Ascomycota</taxon>
        <taxon>Saccharomycotina</taxon>
        <taxon>Dipodascomycetes</taxon>
        <taxon>Dipodascales</taxon>
        <taxon>Trichomonascaceae</taxon>
        <taxon>Blastobotrys</taxon>
    </lineage>
</organism>
<dbReference type="AlphaFoldDB" id="A0A060T8G1"/>
<gene>
    <name evidence="1" type="ORF">GNLVRS02_ARAD1D06292g</name>
</gene>
<evidence type="ECO:0000313" key="1">
    <source>
        <dbReference type="EMBL" id="CDP37208.1"/>
    </source>
</evidence>
<protein>
    <submittedName>
        <fullName evidence="1">ARAD1D06292p</fullName>
    </submittedName>
</protein>
<proteinExistence type="predicted"/>
<name>A0A060T8G1_BLAAD</name>
<accession>A0A060T8G1</accession>
<reference evidence="1" key="2">
    <citation type="submission" date="2014-06" db="EMBL/GenBank/DDBJ databases">
        <title>The complete genome of Blastobotrys (Arxula) adeninivorans LS3 - a yeast of biotechnological interest.</title>
        <authorList>
            <person name="Kunze G."/>
            <person name="Gaillardin C."/>
            <person name="Czernicka M."/>
            <person name="Durrens P."/>
            <person name="Martin T."/>
            <person name="Boer E."/>
            <person name="Gabaldon T."/>
            <person name="Cruz J."/>
            <person name="Talla E."/>
            <person name="Marck C."/>
            <person name="Goffeau A."/>
            <person name="Barbe V."/>
            <person name="Baret P."/>
            <person name="Baronian K."/>
            <person name="Beier S."/>
            <person name="Bleykasten C."/>
            <person name="Bode R."/>
            <person name="Casaregola S."/>
            <person name="Despons L."/>
            <person name="Fairhead C."/>
            <person name="Giersberg M."/>
            <person name="Gierski P."/>
            <person name="Hahnel U."/>
            <person name="Hartmann A."/>
            <person name="Jankowska D."/>
            <person name="Jubin C."/>
            <person name="Jung P."/>
            <person name="Lafontaine I."/>
            <person name="Leh-Louis V."/>
            <person name="Lemaire M."/>
            <person name="Marcet-Houben M."/>
            <person name="Mascher M."/>
            <person name="Morel G."/>
            <person name="Richard G.-F."/>
            <person name="Riechen J."/>
            <person name="Sacerdot C."/>
            <person name="Sarkar A."/>
            <person name="Savel G."/>
            <person name="Schacherer J."/>
            <person name="Sherman D."/>
            <person name="Straub M.-L."/>
            <person name="Stein N."/>
            <person name="Thierry A."/>
            <person name="Trautwein-Schult A."/>
            <person name="Westhof E."/>
            <person name="Worch S."/>
            <person name="Dujon B."/>
            <person name="Souciet J.-L."/>
            <person name="Wincker P."/>
            <person name="Scholz U."/>
            <person name="Neuveglise N."/>
        </authorList>
    </citation>
    <scope>NUCLEOTIDE SEQUENCE</scope>
    <source>
        <strain evidence="1">LS3</strain>
    </source>
</reference>
<dbReference type="GO" id="GO:0006044">
    <property type="term" value="P:N-acetylglucosamine metabolic process"/>
    <property type="evidence" value="ECO:0007669"/>
    <property type="project" value="TreeGrafter"/>
</dbReference>
<dbReference type="InterPro" id="IPR022036">
    <property type="entry name" value="DUF3605"/>
</dbReference>
<dbReference type="PANTHER" id="PTHR35020">
    <property type="entry name" value="N-ACETYLGLUCOSAMINE-INDUCED PROTEIN 1"/>
    <property type="match status" value="1"/>
</dbReference>
<dbReference type="PANTHER" id="PTHR35020:SF2">
    <property type="entry name" value="N-ACETYLGLUCOSAMINE-INDUCED PROTEIN 1"/>
    <property type="match status" value="1"/>
</dbReference>